<dbReference type="CDD" id="cd00063">
    <property type="entry name" value="FN3"/>
    <property type="match status" value="6"/>
</dbReference>
<dbReference type="Pfam" id="PF00041">
    <property type="entry name" value="fn3"/>
    <property type="match status" value="7"/>
</dbReference>
<dbReference type="PROSITE" id="PS50853">
    <property type="entry name" value="FN3"/>
    <property type="match status" value="7"/>
</dbReference>
<dbReference type="Gene3D" id="4.10.400.10">
    <property type="entry name" value="Low-density Lipoprotein Receptor"/>
    <property type="match status" value="2"/>
</dbReference>
<feature type="domain" description="Fibronectin type-III" evidence="3">
    <location>
        <begin position="396"/>
        <end position="487"/>
    </location>
</feature>
<protein>
    <submittedName>
        <fullName evidence="4">Protein tyrosine phosphatase</fullName>
    </submittedName>
</protein>
<dbReference type="SUPFAM" id="SSF49265">
    <property type="entry name" value="Fibronectin type III"/>
    <property type="match status" value="6"/>
</dbReference>
<feature type="domain" description="Fibronectin type-III" evidence="3">
    <location>
        <begin position="1166"/>
        <end position="1265"/>
    </location>
</feature>
<evidence type="ECO:0000256" key="2">
    <source>
        <dbReference type="PROSITE-ProRule" id="PRU00124"/>
    </source>
</evidence>
<evidence type="ECO:0000259" key="3">
    <source>
        <dbReference type="PROSITE" id="PS50853"/>
    </source>
</evidence>
<name>A0A9X0D482_9CNID</name>
<gene>
    <name evidence="4" type="primary">USH2A_4</name>
    <name evidence="4" type="ORF">OS493_022886</name>
</gene>
<feature type="domain" description="Fibronectin type-III" evidence="3">
    <location>
        <begin position="488"/>
        <end position="580"/>
    </location>
</feature>
<dbReference type="CDD" id="cd00112">
    <property type="entry name" value="LDLa"/>
    <property type="match status" value="2"/>
</dbReference>
<reference evidence="4" key="1">
    <citation type="submission" date="2023-01" db="EMBL/GenBank/DDBJ databases">
        <title>Genome assembly of the deep-sea coral Lophelia pertusa.</title>
        <authorList>
            <person name="Herrera S."/>
            <person name="Cordes E."/>
        </authorList>
    </citation>
    <scope>NUCLEOTIDE SEQUENCE</scope>
    <source>
        <strain evidence="4">USNM1676648</strain>
        <tissue evidence="4">Polyp</tissue>
    </source>
</reference>
<feature type="disulfide bond" evidence="2">
    <location>
        <begin position="132"/>
        <end position="147"/>
    </location>
</feature>
<accession>A0A9X0D482</accession>
<dbReference type="SUPFAM" id="SSF57424">
    <property type="entry name" value="LDL receptor-like module"/>
    <property type="match status" value="2"/>
</dbReference>
<feature type="disulfide bond" evidence="2">
    <location>
        <begin position="120"/>
        <end position="138"/>
    </location>
</feature>
<evidence type="ECO:0000313" key="4">
    <source>
        <dbReference type="EMBL" id="KAJ7384254.1"/>
    </source>
</evidence>
<keyword evidence="5" id="KW-1185">Reference proteome</keyword>
<evidence type="ECO:0000256" key="1">
    <source>
        <dbReference type="ARBA" id="ARBA00023157"/>
    </source>
</evidence>
<evidence type="ECO:0000313" key="5">
    <source>
        <dbReference type="Proteomes" id="UP001163046"/>
    </source>
</evidence>
<dbReference type="InterPro" id="IPR036116">
    <property type="entry name" value="FN3_sf"/>
</dbReference>
<keyword evidence="1 2" id="KW-1015">Disulfide bond</keyword>
<feature type="domain" description="Fibronectin type-III" evidence="3">
    <location>
        <begin position="966"/>
        <end position="1062"/>
    </location>
</feature>
<dbReference type="InterPro" id="IPR023415">
    <property type="entry name" value="LDLR_class-A_CS"/>
</dbReference>
<dbReference type="PANTHER" id="PTHR46957">
    <property type="entry name" value="CYTOKINE RECEPTOR"/>
    <property type="match status" value="1"/>
</dbReference>
<dbReference type="Proteomes" id="UP001163046">
    <property type="component" value="Unassembled WGS sequence"/>
</dbReference>
<dbReference type="InterPro" id="IPR003961">
    <property type="entry name" value="FN3_dom"/>
</dbReference>
<dbReference type="Gene3D" id="2.60.40.10">
    <property type="entry name" value="Immunoglobulins"/>
    <property type="match status" value="8"/>
</dbReference>
<dbReference type="PANTHER" id="PTHR46957:SF3">
    <property type="entry name" value="CYTOKINE RECEPTOR"/>
    <property type="match status" value="1"/>
</dbReference>
<dbReference type="GO" id="GO:0016020">
    <property type="term" value="C:membrane"/>
    <property type="evidence" value="ECO:0007669"/>
    <property type="project" value="UniProtKB-SubCell"/>
</dbReference>
<dbReference type="PROSITE" id="PS01209">
    <property type="entry name" value="LDLRA_1"/>
    <property type="match status" value="2"/>
</dbReference>
<feature type="domain" description="Fibronectin type-III" evidence="3">
    <location>
        <begin position="582"/>
        <end position="686"/>
    </location>
</feature>
<dbReference type="SMART" id="SM00060">
    <property type="entry name" value="FN3"/>
    <property type="match status" value="10"/>
</dbReference>
<feature type="domain" description="Fibronectin type-III" evidence="3">
    <location>
        <begin position="298"/>
        <end position="389"/>
    </location>
</feature>
<dbReference type="OrthoDB" id="9990982at2759"/>
<feature type="domain" description="Fibronectin type-III" evidence="3">
    <location>
        <begin position="193"/>
        <end position="296"/>
    </location>
</feature>
<comment type="caution">
    <text evidence="4">The sequence shown here is derived from an EMBL/GenBank/DDBJ whole genome shotgun (WGS) entry which is preliminary data.</text>
</comment>
<dbReference type="EMBL" id="MU825889">
    <property type="protein sequence ID" value="KAJ7384254.1"/>
    <property type="molecule type" value="Genomic_DNA"/>
</dbReference>
<dbReference type="InterPro" id="IPR036055">
    <property type="entry name" value="LDL_receptor-like_sf"/>
</dbReference>
<dbReference type="Pfam" id="PF00057">
    <property type="entry name" value="Ldl_recept_a"/>
    <property type="match status" value="2"/>
</dbReference>
<feature type="disulfide bond" evidence="2">
    <location>
        <begin position="113"/>
        <end position="125"/>
    </location>
</feature>
<dbReference type="InterPro" id="IPR002172">
    <property type="entry name" value="LDrepeatLR_classA_rpt"/>
</dbReference>
<dbReference type="SMART" id="SM00192">
    <property type="entry name" value="LDLa"/>
    <property type="match status" value="2"/>
</dbReference>
<organism evidence="4 5">
    <name type="scientific">Desmophyllum pertusum</name>
    <dbReference type="NCBI Taxonomy" id="174260"/>
    <lineage>
        <taxon>Eukaryota</taxon>
        <taxon>Metazoa</taxon>
        <taxon>Cnidaria</taxon>
        <taxon>Anthozoa</taxon>
        <taxon>Hexacorallia</taxon>
        <taxon>Scleractinia</taxon>
        <taxon>Caryophylliina</taxon>
        <taxon>Caryophylliidae</taxon>
        <taxon>Desmophyllum</taxon>
    </lineage>
</organism>
<sequence>MNIDAIMASVFTSGMYVMVLIDCGDNSDEWYCATTPTPAHNATTPFTRPCHYWEIHLPQWLVYQQWITGAMGGTIVETEVMRADALILQQQQGSLLHRIHCARLESTRRPITCSSSEYQCTDGTCVPLRYQCDGIRQCIDGSDEVGCGGGTPSTCPDFLCDSKTVCLPLARRCDHMPDCKDGTDEKNCSSNIQVTNVQATPLTGGTSVAVTWRAISHQPPGFTVAGYRISYRAVSLHSVSVSDNWHQEDTQHNNFYIVSYLQPCSKYEFGVQVLLSGSAPGPLSTTIKTTTLTAKTSAPRNVLHVLKGDGSLQITWDVPLTTCHVVTNYKIFYKQITRIGFQIIETGNVQVYRITGLAGGVTYEIKLQAFSVDGGGDLSNVQYVRIPIIPTHPTAPVPNPHYTSVNATTVVLAWGTPTQTGVMVPVLGYKVYETMSGGLVLLIITDKHNYTVYSLLPRTSYSFTVKPYNQIGDGPPAFIAVTTTGGSAPQSVIATPLNSTAITLTWSPPKHGQSGEPMYYIYYGTLTSGVSTRPVGHTAATTFVVGHLQQDFVYVFEVSLGLTGQHSDPVNSKPKSDADYQPVHSLKAVVVNSSSIVLTWQKPIDVTLNDIKNYQIKMSLMDQTFTKTTKGKETTYTFRYLHFNASYTFEVRTIFVKRDLGKDVSIVKTTGPFSASVGPLRKTIEDNTVVLSWSAPRTISSTDLKHYKVFSTCPGCYNKLTPQLTDKTTIKFPNLQRGQTYTFSVQAGTAYGAAQNSTTSATINLFFGQVGNLRQSILNKTVTLQWDAPTDVDAKHIKAYEVSWCNLQISTYCYIFNSTNVTGTQTNFKMKLLAGDSYNFYVQTITTHAKGKQANIKVTVPPLDLKVRYAGGSPGGKYGLTVNLYWARIYDRNVQYEVRWHCIRGHGYCYWYDGYPWSMTTVNTTSVALNMTHYGVAYLYEVRVVTSQGRGEPYQVYVYVPQFNGMPKRFTCTAASSHSLVCHWLPPTDFNPSGFYHYSLKYKCDDCLVSSMRYKSVYGFNQTSVNISVNSGARFTVWIQVHTRYGFGKWVQTTATTQSSLGAVRALAAILDDKDHTLVHLSWLPPSYSSGVLYYVVVTECLACSNFDTIRSIVSNTTFSQKLPCGNEYIFTVRASDMLQNGAESHVAISLNSPVGPVTHLAVQFIPGHGTVDRIVHNNFLLKWDTPKDAASSDFKFYDVSVFTANNNSQRVYSSMTNATQLIIPCADLEPDAHYIFRIRSNAWCGFGADNNVIGYYPPIATGGPTIQPSINVQTSKTSITVQPSKTSITVQASKTSITVQPSKNVHYRPTVKNVHYRPSVKNVHYRPTVKNVHYRPTVKNVH</sequence>
<comment type="caution">
    <text evidence="2">Lacks conserved residue(s) required for the propagation of feature annotation.</text>
</comment>
<dbReference type="InterPro" id="IPR013783">
    <property type="entry name" value="Ig-like_fold"/>
</dbReference>
<proteinExistence type="predicted"/>
<dbReference type="InterPro" id="IPR050713">
    <property type="entry name" value="RTP_Phos/Ushers"/>
</dbReference>
<dbReference type="PRINTS" id="PR00261">
    <property type="entry name" value="LDLRECEPTOR"/>
</dbReference>
<dbReference type="PROSITE" id="PS50068">
    <property type="entry name" value="LDLRA_2"/>
    <property type="match status" value="2"/>
</dbReference>
<feature type="disulfide bond" evidence="2">
    <location>
        <begin position="173"/>
        <end position="188"/>
    </location>
</feature>